<dbReference type="Pfam" id="PF13361">
    <property type="entry name" value="UvrD_C"/>
    <property type="match status" value="1"/>
</dbReference>
<evidence type="ECO:0000259" key="11">
    <source>
        <dbReference type="PROSITE" id="PS51198"/>
    </source>
</evidence>
<evidence type="ECO:0000256" key="3">
    <source>
        <dbReference type="ARBA" id="ARBA00022801"/>
    </source>
</evidence>
<dbReference type="PANTHER" id="PTHR11070">
    <property type="entry name" value="UVRD / RECB / PCRA DNA HELICASE FAMILY MEMBER"/>
    <property type="match status" value="1"/>
</dbReference>
<accession>A0A2A4FX67</accession>
<dbReference type="EMBL" id="NWUF01000010">
    <property type="protein sequence ID" value="PCE42053.1"/>
    <property type="molecule type" value="Genomic_DNA"/>
</dbReference>
<organism evidence="12 13">
    <name type="scientific">Rhizorhabdus dicambivorans</name>
    <dbReference type="NCBI Taxonomy" id="1850238"/>
    <lineage>
        <taxon>Bacteria</taxon>
        <taxon>Pseudomonadati</taxon>
        <taxon>Pseudomonadota</taxon>
        <taxon>Alphaproteobacteria</taxon>
        <taxon>Sphingomonadales</taxon>
        <taxon>Sphingomonadaceae</taxon>
        <taxon>Rhizorhabdus</taxon>
    </lineage>
</organism>
<reference evidence="12 13" key="1">
    <citation type="submission" date="2017-09" db="EMBL/GenBank/DDBJ databases">
        <title>The Catabolism of 3,6-Dichlorosalicylic acid is Initiated by the Cytochrome P450 Monooxygenase DsmABC in Rhizorhabdus dicambivorans Ndbn-20.</title>
        <authorList>
            <person name="Na L."/>
        </authorList>
    </citation>
    <scope>NUCLEOTIDE SEQUENCE [LARGE SCALE GENOMIC DNA]</scope>
    <source>
        <strain evidence="12 13">Ndbn-20m</strain>
    </source>
</reference>
<dbReference type="GO" id="GO:0005524">
    <property type="term" value="F:ATP binding"/>
    <property type="evidence" value="ECO:0007669"/>
    <property type="project" value="UniProtKB-UniRule"/>
</dbReference>
<evidence type="ECO:0000313" key="12">
    <source>
        <dbReference type="EMBL" id="PCE42053.1"/>
    </source>
</evidence>
<keyword evidence="2 10" id="KW-0547">Nucleotide-binding</keyword>
<gene>
    <name evidence="12" type="ORF">COO09_12090</name>
</gene>
<keyword evidence="3 10" id="KW-0378">Hydrolase</keyword>
<name>A0A2A4FX67_9SPHN</name>
<feature type="domain" description="UvrD-like helicase ATP-binding" evidence="11">
    <location>
        <begin position="120"/>
        <end position="582"/>
    </location>
</feature>
<comment type="caution">
    <text evidence="12">The sequence shown here is derived from an EMBL/GenBank/DDBJ whole genome shotgun (WGS) entry which is preliminary data.</text>
</comment>
<feature type="binding site" evidence="10">
    <location>
        <begin position="141"/>
        <end position="148"/>
    </location>
    <ligand>
        <name>ATP</name>
        <dbReference type="ChEBI" id="CHEBI:30616"/>
    </ligand>
</feature>
<evidence type="ECO:0000256" key="9">
    <source>
        <dbReference type="ARBA" id="ARBA00048988"/>
    </source>
</evidence>
<dbReference type="GO" id="GO:0006265">
    <property type="term" value="P:DNA topological change"/>
    <property type="evidence" value="ECO:0007669"/>
    <property type="project" value="InterPro"/>
</dbReference>
<dbReference type="OrthoDB" id="5298826at2"/>
<dbReference type="InterPro" id="IPR014017">
    <property type="entry name" value="DNA_helicase_UvrD-like_C"/>
</dbReference>
<keyword evidence="6" id="KW-0413">Isomerase</keyword>
<dbReference type="EC" id="5.6.2.4" evidence="8"/>
<dbReference type="KEGG" id="rdi:CMV14_18385"/>
<dbReference type="GO" id="GO:0003916">
    <property type="term" value="F:DNA topoisomerase activity"/>
    <property type="evidence" value="ECO:0007669"/>
    <property type="project" value="InterPro"/>
</dbReference>
<dbReference type="GO" id="GO:0003677">
    <property type="term" value="F:DNA binding"/>
    <property type="evidence" value="ECO:0007669"/>
    <property type="project" value="InterPro"/>
</dbReference>
<dbReference type="GO" id="GO:0005694">
    <property type="term" value="C:chromosome"/>
    <property type="evidence" value="ECO:0007669"/>
    <property type="project" value="InterPro"/>
</dbReference>
<dbReference type="Gene3D" id="1.10.10.160">
    <property type="match status" value="1"/>
</dbReference>
<sequence>MIEWIIGAALLAGGLFGTGKAKQPSARPTPSPREDFPAKVAQWRASWEPAVDRSRWIPKSMASRIIARFPPPKRSSISFSWLGGDRVEQELLAEFATHNIAYLAKQKERLKPFFDTVEKNPLTDDQMDGCICMDDAVQIVAAAGSGKTSTMVARVGYALHEGIVTPEQILVLAFNRAVAEELQTRIKARLAGFEGIDAVTVKTFNAFGLGVIGKATGRKPSLAEWAEPGRDGAMIVEIIDNLRTSDDKFRHDWDLFRTVFGRDIGSWNEPARPNAHRDGRRGILTANGEIVKSEEERMIADWLFYHGVQYQYERPYEHDTATEHHRQYRPDFFYPEINLYHEHFALDEKGQAPAHFGGDYVSGVHWKRGLHAEKGTRLFETTSHGIRRGEGFASLANELKRSGIVLQYDPDRPGKGQRPITTEQLAATIRIFQQHVKSNGLSPAQLQGAAAKDAQGHTDRTARFLALFERIAHEWERRLRDADCIDFDDMLLMAIEHIESGRFASPYLMVLADEFQDTSRAKVRMLKALLKNAGEESHLCVVGDDWQGINRFAGADISVMTEFEKVFDHSTRLMLNTTFRCPAQLCEASSTFVQTNPRQIKKTVETTNPYAKKALHAFAADTPALAQERLEQDLQSMYDFARDGRLSTDVGGRISVMMLGRYNSDEPPGWRRWQRRFGEFLSIEYRTVHSSKGLEADYVMLLNLVEGMMGFPSQITDDPVLQIAMPEPDSYPLAEERRLFYVALTRARRQVRIYTQANAPSRFLSELARIGSVEVETEGGVLSPCPKCGEGAMRRYDGQYGPFEACSTHPRCDFKRNLSVESPRGGAPSNRVRIARSMSAGESCPTCGDGLMVVRSSGAYQPFLACSGYPSCKTTAALDGGTEGSATRAQTSPG</sequence>
<dbReference type="GO" id="GO:0016887">
    <property type="term" value="F:ATP hydrolysis activity"/>
    <property type="evidence" value="ECO:0007669"/>
    <property type="project" value="RHEA"/>
</dbReference>
<evidence type="ECO:0000256" key="2">
    <source>
        <dbReference type="ARBA" id="ARBA00022741"/>
    </source>
</evidence>
<dbReference type="PROSITE" id="PS51198">
    <property type="entry name" value="UVRD_HELICASE_ATP_BIND"/>
    <property type="match status" value="1"/>
</dbReference>
<dbReference type="RefSeq" id="WP_066962598.1">
    <property type="nucleotide sequence ID" value="NZ_CP023449.1"/>
</dbReference>
<dbReference type="SUPFAM" id="SSF52540">
    <property type="entry name" value="P-loop containing nucleoside triphosphate hydrolases"/>
    <property type="match status" value="1"/>
</dbReference>
<dbReference type="Gene3D" id="3.30.65.10">
    <property type="entry name" value="Bacterial Topoisomerase I, domain 1"/>
    <property type="match status" value="2"/>
</dbReference>
<dbReference type="Proteomes" id="UP000218934">
    <property type="component" value="Unassembled WGS sequence"/>
</dbReference>
<dbReference type="InterPro" id="IPR014016">
    <property type="entry name" value="UvrD-like_ATP-bd"/>
</dbReference>
<dbReference type="InterPro" id="IPR000212">
    <property type="entry name" value="DNA_helicase_UvrD/REP"/>
</dbReference>
<dbReference type="Pfam" id="PF01396">
    <property type="entry name" value="Zn_ribbon_Top1"/>
    <property type="match status" value="2"/>
</dbReference>
<keyword evidence="13" id="KW-1185">Reference proteome</keyword>
<dbReference type="GO" id="GO:0000725">
    <property type="term" value="P:recombinational repair"/>
    <property type="evidence" value="ECO:0007669"/>
    <property type="project" value="TreeGrafter"/>
</dbReference>
<dbReference type="Pfam" id="PF00580">
    <property type="entry name" value="UvrD-helicase"/>
    <property type="match status" value="1"/>
</dbReference>
<dbReference type="GO" id="GO:0043138">
    <property type="term" value="F:3'-5' DNA helicase activity"/>
    <property type="evidence" value="ECO:0007669"/>
    <property type="project" value="UniProtKB-EC"/>
</dbReference>
<dbReference type="SUPFAM" id="SSF57783">
    <property type="entry name" value="Zinc beta-ribbon"/>
    <property type="match status" value="2"/>
</dbReference>
<evidence type="ECO:0000256" key="10">
    <source>
        <dbReference type="PROSITE-ProRule" id="PRU00560"/>
    </source>
</evidence>
<evidence type="ECO:0000256" key="1">
    <source>
        <dbReference type="ARBA" id="ARBA00009922"/>
    </source>
</evidence>
<comment type="catalytic activity">
    <reaction evidence="7">
        <text>Couples ATP hydrolysis with the unwinding of duplex DNA by translocating in the 3'-5' direction.</text>
        <dbReference type="EC" id="5.6.2.4"/>
    </reaction>
</comment>
<comment type="catalytic activity">
    <reaction evidence="9">
        <text>ATP + H2O = ADP + phosphate + H(+)</text>
        <dbReference type="Rhea" id="RHEA:13065"/>
        <dbReference type="ChEBI" id="CHEBI:15377"/>
        <dbReference type="ChEBI" id="CHEBI:15378"/>
        <dbReference type="ChEBI" id="CHEBI:30616"/>
        <dbReference type="ChEBI" id="CHEBI:43474"/>
        <dbReference type="ChEBI" id="CHEBI:456216"/>
        <dbReference type="EC" id="5.6.2.4"/>
    </reaction>
</comment>
<evidence type="ECO:0000256" key="6">
    <source>
        <dbReference type="ARBA" id="ARBA00023235"/>
    </source>
</evidence>
<dbReference type="PANTHER" id="PTHR11070:SF63">
    <property type="entry name" value="DNA HELICASE IV"/>
    <property type="match status" value="1"/>
</dbReference>
<dbReference type="InterPro" id="IPR027417">
    <property type="entry name" value="P-loop_NTPase"/>
</dbReference>
<evidence type="ECO:0000256" key="8">
    <source>
        <dbReference type="ARBA" id="ARBA00034808"/>
    </source>
</evidence>
<proteinExistence type="inferred from homology"/>
<dbReference type="InterPro" id="IPR013986">
    <property type="entry name" value="DExx_box_DNA_helicase_dom_sf"/>
</dbReference>
<comment type="similarity">
    <text evidence="1">Belongs to the helicase family. UvrD subfamily.</text>
</comment>
<evidence type="ECO:0000256" key="5">
    <source>
        <dbReference type="ARBA" id="ARBA00022840"/>
    </source>
</evidence>
<keyword evidence="4 10" id="KW-0347">Helicase</keyword>
<evidence type="ECO:0000313" key="13">
    <source>
        <dbReference type="Proteomes" id="UP000218934"/>
    </source>
</evidence>
<dbReference type="Gene3D" id="3.40.50.300">
    <property type="entry name" value="P-loop containing nucleotide triphosphate hydrolases"/>
    <property type="match status" value="3"/>
</dbReference>
<dbReference type="GO" id="GO:0005829">
    <property type="term" value="C:cytosol"/>
    <property type="evidence" value="ECO:0007669"/>
    <property type="project" value="TreeGrafter"/>
</dbReference>
<keyword evidence="5 10" id="KW-0067">ATP-binding</keyword>
<evidence type="ECO:0000256" key="7">
    <source>
        <dbReference type="ARBA" id="ARBA00034617"/>
    </source>
</evidence>
<evidence type="ECO:0000256" key="4">
    <source>
        <dbReference type="ARBA" id="ARBA00022806"/>
    </source>
</evidence>
<dbReference type="InterPro" id="IPR013498">
    <property type="entry name" value="Topo_IA_Znf"/>
</dbReference>
<protein>
    <recommendedName>
        <fullName evidence="8">DNA 3'-5' helicase</fullName>
        <ecNumber evidence="8">5.6.2.4</ecNumber>
    </recommendedName>
</protein>
<dbReference type="AlphaFoldDB" id="A0A2A4FX67"/>